<sequence>MTSYITYNVVFSNNTPITLHLLVPILLAQLCYQVGHPGASHLAHELHRLREGECETLKVRSEILPIMEIVSTVPGPGNNVT</sequence>
<protein>
    <submittedName>
        <fullName evidence="1">Uncharacterized protein</fullName>
    </submittedName>
</protein>
<dbReference type="EMBL" id="JAIWYP010000008">
    <property type="protein sequence ID" value="KAH3783608.1"/>
    <property type="molecule type" value="Genomic_DNA"/>
</dbReference>
<reference evidence="1" key="2">
    <citation type="submission" date="2020-11" db="EMBL/GenBank/DDBJ databases">
        <authorList>
            <person name="McCartney M.A."/>
            <person name="Auch B."/>
            <person name="Kono T."/>
            <person name="Mallez S."/>
            <person name="Becker A."/>
            <person name="Gohl D.M."/>
            <person name="Silverstein K.A.T."/>
            <person name="Koren S."/>
            <person name="Bechman K.B."/>
            <person name="Herman A."/>
            <person name="Abrahante J.E."/>
            <person name="Garbe J."/>
        </authorList>
    </citation>
    <scope>NUCLEOTIDE SEQUENCE</scope>
    <source>
        <strain evidence="1">Duluth1</strain>
        <tissue evidence="1">Whole animal</tissue>
    </source>
</reference>
<dbReference type="AlphaFoldDB" id="A0A9D4EPY0"/>
<organism evidence="1 2">
    <name type="scientific">Dreissena polymorpha</name>
    <name type="common">Zebra mussel</name>
    <name type="synonym">Mytilus polymorpha</name>
    <dbReference type="NCBI Taxonomy" id="45954"/>
    <lineage>
        <taxon>Eukaryota</taxon>
        <taxon>Metazoa</taxon>
        <taxon>Spiralia</taxon>
        <taxon>Lophotrochozoa</taxon>
        <taxon>Mollusca</taxon>
        <taxon>Bivalvia</taxon>
        <taxon>Autobranchia</taxon>
        <taxon>Heteroconchia</taxon>
        <taxon>Euheterodonta</taxon>
        <taxon>Imparidentia</taxon>
        <taxon>Neoheterodontei</taxon>
        <taxon>Myida</taxon>
        <taxon>Dreissenoidea</taxon>
        <taxon>Dreissenidae</taxon>
        <taxon>Dreissena</taxon>
    </lineage>
</organism>
<keyword evidence="2" id="KW-1185">Reference proteome</keyword>
<comment type="caution">
    <text evidence="1">The sequence shown here is derived from an EMBL/GenBank/DDBJ whole genome shotgun (WGS) entry which is preliminary data.</text>
</comment>
<proteinExistence type="predicted"/>
<evidence type="ECO:0000313" key="1">
    <source>
        <dbReference type="EMBL" id="KAH3783608.1"/>
    </source>
</evidence>
<gene>
    <name evidence="1" type="ORF">DPMN_161550</name>
</gene>
<dbReference type="Proteomes" id="UP000828390">
    <property type="component" value="Unassembled WGS sequence"/>
</dbReference>
<evidence type="ECO:0000313" key="2">
    <source>
        <dbReference type="Proteomes" id="UP000828390"/>
    </source>
</evidence>
<accession>A0A9D4EPY0</accession>
<reference evidence="1" key="1">
    <citation type="journal article" date="2019" name="bioRxiv">
        <title>The Genome of the Zebra Mussel, Dreissena polymorpha: A Resource for Invasive Species Research.</title>
        <authorList>
            <person name="McCartney M.A."/>
            <person name="Auch B."/>
            <person name="Kono T."/>
            <person name="Mallez S."/>
            <person name="Zhang Y."/>
            <person name="Obille A."/>
            <person name="Becker A."/>
            <person name="Abrahante J.E."/>
            <person name="Garbe J."/>
            <person name="Badalamenti J.P."/>
            <person name="Herman A."/>
            <person name="Mangelson H."/>
            <person name="Liachko I."/>
            <person name="Sullivan S."/>
            <person name="Sone E.D."/>
            <person name="Koren S."/>
            <person name="Silverstein K.A.T."/>
            <person name="Beckman K.B."/>
            <person name="Gohl D.M."/>
        </authorList>
    </citation>
    <scope>NUCLEOTIDE SEQUENCE</scope>
    <source>
        <strain evidence="1">Duluth1</strain>
        <tissue evidence="1">Whole animal</tissue>
    </source>
</reference>
<name>A0A9D4EPY0_DREPO</name>